<evidence type="ECO:0000256" key="1">
    <source>
        <dbReference type="SAM" id="MobiDB-lite"/>
    </source>
</evidence>
<feature type="compositionally biased region" description="Basic and acidic residues" evidence="1">
    <location>
        <begin position="18"/>
        <end position="29"/>
    </location>
</feature>
<sequence>MDTIKNPIFHGRRSTHGVKNDSTSHKSTEAHSFSQRMETIFDVDMFKSNDDEPDIDLIKVLETKDKADLYSLFSEVVRMEFKLDDEQGEQLFSE</sequence>
<dbReference type="AlphaFoldDB" id="A0A8S2RZP9"/>
<evidence type="ECO:0000313" key="3">
    <source>
        <dbReference type="Proteomes" id="UP000676336"/>
    </source>
</evidence>
<protein>
    <submittedName>
        <fullName evidence="2">Uncharacterized protein</fullName>
    </submittedName>
</protein>
<dbReference type="EMBL" id="CAJOBI010017051">
    <property type="protein sequence ID" value="CAF4192733.1"/>
    <property type="molecule type" value="Genomic_DNA"/>
</dbReference>
<accession>A0A8S2RZP9</accession>
<name>A0A8S2RZP9_9BILA</name>
<gene>
    <name evidence="2" type="ORF">SMN809_LOCUS21536</name>
</gene>
<feature type="region of interest" description="Disordered" evidence="1">
    <location>
        <begin position="1"/>
        <end position="32"/>
    </location>
</feature>
<reference evidence="2" key="1">
    <citation type="submission" date="2021-02" db="EMBL/GenBank/DDBJ databases">
        <authorList>
            <person name="Nowell W R."/>
        </authorList>
    </citation>
    <scope>NUCLEOTIDE SEQUENCE</scope>
</reference>
<organism evidence="2 3">
    <name type="scientific">Rotaria magnacalcarata</name>
    <dbReference type="NCBI Taxonomy" id="392030"/>
    <lineage>
        <taxon>Eukaryota</taxon>
        <taxon>Metazoa</taxon>
        <taxon>Spiralia</taxon>
        <taxon>Gnathifera</taxon>
        <taxon>Rotifera</taxon>
        <taxon>Eurotatoria</taxon>
        <taxon>Bdelloidea</taxon>
        <taxon>Philodinida</taxon>
        <taxon>Philodinidae</taxon>
        <taxon>Rotaria</taxon>
    </lineage>
</organism>
<comment type="caution">
    <text evidence="2">The sequence shown here is derived from an EMBL/GenBank/DDBJ whole genome shotgun (WGS) entry which is preliminary data.</text>
</comment>
<dbReference type="Proteomes" id="UP000676336">
    <property type="component" value="Unassembled WGS sequence"/>
</dbReference>
<proteinExistence type="predicted"/>
<evidence type="ECO:0000313" key="2">
    <source>
        <dbReference type="EMBL" id="CAF4192733.1"/>
    </source>
</evidence>